<evidence type="ECO:0000313" key="1">
    <source>
        <dbReference type="EMBL" id="EHM52414.1"/>
    </source>
</evidence>
<sequence>MFFGCGMLAVFLVFFACYTAYTPLRSRLGGVNITLLRVVLRKSPLARAFVLFRRAVIKSPRCF</sequence>
<proteinExistence type="predicted"/>
<organism evidence="1 2">
    <name type="scientific">Cardiobacterium valvarum F0432</name>
    <dbReference type="NCBI Taxonomy" id="797473"/>
    <lineage>
        <taxon>Bacteria</taxon>
        <taxon>Pseudomonadati</taxon>
        <taxon>Pseudomonadota</taxon>
        <taxon>Gammaproteobacteria</taxon>
        <taxon>Cardiobacteriales</taxon>
        <taxon>Cardiobacteriaceae</taxon>
        <taxon>Cardiobacterium</taxon>
    </lineage>
</organism>
<name>G9ZHT4_9GAMM</name>
<dbReference type="HOGENOM" id="CLU_2877521_0_0_6"/>
<accession>G9ZHT4</accession>
<protein>
    <submittedName>
        <fullName evidence="1">Uncharacterized protein</fullName>
    </submittedName>
</protein>
<reference evidence="1 2" key="1">
    <citation type="submission" date="2011-08" db="EMBL/GenBank/DDBJ databases">
        <authorList>
            <person name="Weinstock G."/>
            <person name="Sodergren E."/>
            <person name="Clifton S."/>
            <person name="Fulton L."/>
            <person name="Fulton B."/>
            <person name="Courtney L."/>
            <person name="Fronick C."/>
            <person name="Harrison M."/>
            <person name="Strong C."/>
            <person name="Farmer C."/>
            <person name="Delahaunty K."/>
            <person name="Markovic C."/>
            <person name="Hall O."/>
            <person name="Minx P."/>
            <person name="Tomlinson C."/>
            <person name="Mitreva M."/>
            <person name="Hou S."/>
            <person name="Chen J."/>
            <person name="Wollam A."/>
            <person name="Pepin K.H."/>
            <person name="Johnson M."/>
            <person name="Bhonagiri V."/>
            <person name="Zhang X."/>
            <person name="Suruliraj S."/>
            <person name="Warren W."/>
            <person name="Chinwalla A."/>
            <person name="Mardis E.R."/>
            <person name="Wilson R.K."/>
        </authorList>
    </citation>
    <scope>NUCLEOTIDE SEQUENCE [LARGE SCALE GENOMIC DNA]</scope>
    <source>
        <strain evidence="1 2">F0432</strain>
    </source>
</reference>
<evidence type="ECO:0000313" key="2">
    <source>
        <dbReference type="Proteomes" id="UP000004750"/>
    </source>
</evidence>
<comment type="caution">
    <text evidence="1">The sequence shown here is derived from an EMBL/GenBank/DDBJ whole genome shotgun (WGS) entry which is preliminary data.</text>
</comment>
<dbReference type="EMBL" id="AGCM01000136">
    <property type="protein sequence ID" value="EHM52414.1"/>
    <property type="molecule type" value="Genomic_DNA"/>
</dbReference>
<gene>
    <name evidence="1" type="ORF">HMPREF9080_02342</name>
</gene>
<dbReference type="Proteomes" id="UP000004750">
    <property type="component" value="Unassembled WGS sequence"/>
</dbReference>
<dbReference type="AlphaFoldDB" id="G9ZHT4"/>